<dbReference type="EMBL" id="JAEAOA010000557">
    <property type="protein sequence ID" value="KAK3577302.1"/>
    <property type="molecule type" value="Genomic_DNA"/>
</dbReference>
<sequence>MLSIKGSSFQQVVLQFCVYDLCSETSSNRFYDVYNKKQIEKRYFVCSRFDITTKAMESRFLKNIKDKRLVFTHYQLYWSCGMYLKSNGLKFYWSDSEQSSMKVIQLAKPQVTISLL</sequence>
<accession>A0AAE0RPL1</accession>
<keyword evidence="2" id="KW-1185">Reference proteome</keyword>
<protein>
    <submittedName>
        <fullName evidence="1">Uncharacterized protein</fullName>
    </submittedName>
</protein>
<reference evidence="1" key="2">
    <citation type="journal article" date="2021" name="Genome Biol. Evol.">
        <title>Developing a high-quality reference genome for a parasitic bivalve with doubly uniparental inheritance (Bivalvia: Unionida).</title>
        <authorList>
            <person name="Smith C.H."/>
        </authorList>
    </citation>
    <scope>NUCLEOTIDE SEQUENCE</scope>
    <source>
        <strain evidence="1">CHS0354</strain>
        <tissue evidence="1">Mantle</tissue>
    </source>
</reference>
<evidence type="ECO:0000313" key="1">
    <source>
        <dbReference type="EMBL" id="KAK3577302.1"/>
    </source>
</evidence>
<reference evidence="1" key="1">
    <citation type="journal article" date="2021" name="Genome Biol. Evol.">
        <title>A High-Quality Reference Genome for a Parasitic Bivalve with Doubly Uniparental Inheritance (Bivalvia: Unionida).</title>
        <authorList>
            <person name="Smith C.H."/>
        </authorList>
    </citation>
    <scope>NUCLEOTIDE SEQUENCE</scope>
    <source>
        <strain evidence="1">CHS0354</strain>
    </source>
</reference>
<evidence type="ECO:0000313" key="2">
    <source>
        <dbReference type="Proteomes" id="UP001195483"/>
    </source>
</evidence>
<gene>
    <name evidence="1" type="ORF">CHS0354_008395</name>
</gene>
<reference evidence="1" key="3">
    <citation type="submission" date="2023-05" db="EMBL/GenBank/DDBJ databases">
        <authorList>
            <person name="Smith C.H."/>
        </authorList>
    </citation>
    <scope>NUCLEOTIDE SEQUENCE</scope>
    <source>
        <strain evidence="1">CHS0354</strain>
        <tissue evidence="1">Mantle</tissue>
    </source>
</reference>
<organism evidence="1 2">
    <name type="scientific">Potamilus streckersoni</name>
    <dbReference type="NCBI Taxonomy" id="2493646"/>
    <lineage>
        <taxon>Eukaryota</taxon>
        <taxon>Metazoa</taxon>
        <taxon>Spiralia</taxon>
        <taxon>Lophotrochozoa</taxon>
        <taxon>Mollusca</taxon>
        <taxon>Bivalvia</taxon>
        <taxon>Autobranchia</taxon>
        <taxon>Heteroconchia</taxon>
        <taxon>Palaeoheterodonta</taxon>
        <taxon>Unionida</taxon>
        <taxon>Unionoidea</taxon>
        <taxon>Unionidae</taxon>
        <taxon>Ambleminae</taxon>
        <taxon>Lampsilini</taxon>
        <taxon>Potamilus</taxon>
    </lineage>
</organism>
<dbReference type="Proteomes" id="UP001195483">
    <property type="component" value="Unassembled WGS sequence"/>
</dbReference>
<dbReference type="AlphaFoldDB" id="A0AAE0RPL1"/>
<comment type="caution">
    <text evidence="1">The sequence shown here is derived from an EMBL/GenBank/DDBJ whole genome shotgun (WGS) entry which is preliminary data.</text>
</comment>
<proteinExistence type="predicted"/>
<name>A0AAE0RPL1_9BIVA</name>